<dbReference type="GO" id="GO:0005524">
    <property type="term" value="F:ATP binding"/>
    <property type="evidence" value="ECO:0007669"/>
    <property type="project" value="UniProtKB-KW"/>
</dbReference>
<dbReference type="Proteomes" id="UP000265882">
    <property type="component" value="Unassembled WGS sequence"/>
</dbReference>
<accession>A0A3A4PAD9</accession>
<dbReference type="EMBL" id="QZKU01000028">
    <property type="protein sequence ID" value="RJP24914.1"/>
    <property type="molecule type" value="Genomic_DNA"/>
</dbReference>
<feature type="domain" description="ABC transporter" evidence="4">
    <location>
        <begin position="9"/>
        <end position="238"/>
    </location>
</feature>
<dbReference type="Gene3D" id="3.40.50.300">
    <property type="entry name" value="P-loop containing nucleotide triphosphate hydrolases"/>
    <property type="match status" value="1"/>
</dbReference>
<keyword evidence="2" id="KW-0547">Nucleotide-binding</keyword>
<dbReference type="InterPro" id="IPR025302">
    <property type="entry name" value="DrrA1/2-like_C"/>
</dbReference>
<proteinExistence type="predicted"/>
<keyword evidence="1" id="KW-0813">Transport</keyword>
<reference evidence="5 6" key="1">
    <citation type="journal article" date="2017" name="ISME J.">
        <title>Energy and carbon metabolisms in a deep terrestrial subsurface fluid microbial community.</title>
        <authorList>
            <person name="Momper L."/>
            <person name="Jungbluth S.P."/>
            <person name="Lee M.D."/>
            <person name="Amend J.P."/>
        </authorList>
    </citation>
    <scope>NUCLEOTIDE SEQUENCE [LARGE SCALE GENOMIC DNA]</scope>
    <source>
        <strain evidence="5">SURF_5</strain>
    </source>
</reference>
<gene>
    <name evidence="5" type="ORF">C4520_03205</name>
</gene>
<dbReference type="PROSITE" id="PS50893">
    <property type="entry name" value="ABC_TRANSPORTER_2"/>
    <property type="match status" value="1"/>
</dbReference>
<evidence type="ECO:0000313" key="6">
    <source>
        <dbReference type="Proteomes" id="UP000265882"/>
    </source>
</evidence>
<dbReference type="CDD" id="cd03263">
    <property type="entry name" value="ABC_subfamily_A"/>
    <property type="match status" value="1"/>
</dbReference>
<name>A0A3A4PAD9_ABYX5</name>
<keyword evidence="3 5" id="KW-0067">ATP-binding</keyword>
<comment type="caution">
    <text evidence="5">The sequence shown here is derived from an EMBL/GenBank/DDBJ whole genome shotgun (WGS) entry which is preliminary data.</text>
</comment>
<evidence type="ECO:0000313" key="5">
    <source>
        <dbReference type="EMBL" id="RJP24914.1"/>
    </source>
</evidence>
<sequence>MNGRSDIAVRVKDLQKRFGDFTAVNRISFDVREGEIFGFLGPNGAGKSTTIKILTGILKATGGEGTVAGLDIFTQRALIKSHIGYMSQKFSLYEDLTVEENIDFYSGVYKIPPAKKKARKEWVIEMAGLARHRNSRTGVLSGGWKQRLALGCAILHEPPILFLDEPTSGVDPISRRRFWDLIYDLSEKRVTVFVTTHYMDEAEYCNRLALIYRGEIIASGSPGELKRNYMNGDVLDLSCDQPQEALSVLEKAPSIKEAALFGGGIHIVADNGEAAAADIRKRLAQSGFTVRRIEKISPSLEDVFVSLIEAGARSAPPQQEVGR</sequence>
<evidence type="ECO:0000259" key="4">
    <source>
        <dbReference type="PROSITE" id="PS50893"/>
    </source>
</evidence>
<dbReference type="SUPFAM" id="SSF52540">
    <property type="entry name" value="P-loop containing nucleoside triphosphate hydrolases"/>
    <property type="match status" value="1"/>
</dbReference>
<dbReference type="PANTHER" id="PTHR43038:SF3">
    <property type="entry name" value="ABC TRANSPORTER G FAMILY MEMBER 20 ISOFORM X1"/>
    <property type="match status" value="1"/>
</dbReference>
<dbReference type="InterPro" id="IPR003593">
    <property type="entry name" value="AAA+_ATPase"/>
</dbReference>
<dbReference type="InterPro" id="IPR003439">
    <property type="entry name" value="ABC_transporter-like_ATP-bd"/>
</dbReference>
<dbReference type="SMART" id="SM00382">
    <property type="entry name" value="AAA"/>
    <property type="match status" value="1"/>
</dbReference>
<dbReference type="AlphaFoldDB" id="A0A3A4PAD9"/>
<dbReference type="PROSITE" id="PS00211">
    <property type="entry name" value="ABC_TRANSPORTER_1"/>
    <property type="match status" value="1"/>
</dbReference>
<organism evidence="5 6">
    <name type="scientific">Abyssobacteria bacterium (strain SURF_5)</name>
    <dbReference type="NCBI Taxonomy" id="2093360"/>
    <lineage>
        <taxon>Bacteria</taxon>
        <taxon>Pseudomonadati</taxon>
        <taxon>Candidatus Hydrogenedentota</taxon>
        <taxon>Candidatus Abyssobacteria</taxon>
    </lineage>
</organism>
<dbReference type="Pfam" id="PF00005">
    <property type="entry name" value="ABC_tran"/>
    <property type="match status" value="1"/>
</dbReference>
<dbReference type="GO" id="GO:0016887">
    <property type="term" value="F:ATP hydrolysis activity"/>
    <property type="evidence" value="ECO:0007669"/>
    <property type="project" value="InterPro"/>
</dbReference>
<evidence type="ECO:0000256" key="2">
    <source>
        <dbReference type="ARBA" id="ARBA00022741"/>
    </source>
</evidence>
<evidence type="ECO:0000256" key="3">
    <source>
        <dbReference type="ARBA" id="ARBA00022840"/>
    </source>
</evidence>
<dbReference type="InterPro" id="IPR027417">
    <property type="entry name" value="P-loop_NTPase"/>
</dbReference>
<dbReference type="PANTHER" id="PTHR43038">
    <property type="entry name" value="ATP-BINDING CASSETTE, SUB-FAMILY H, MEMBER 1"/>
    <property type="match status" value="1"/>
</dbReference>
<dbReference type="Pfam" id="PF13732">
    <property type="entry name" value="DrrA1-3_C"/>
    <property type="match status" value="1"/>
</dbReference>
<evidence type="ECO:0000256" key="1">
    <source>
        <dbReference type="ARBA" id="ARBA00022448"/>
    </source>
</evidence>
<protein>
    <submittedName>
        <fullName evidence="5">ABC transporter ATP-binding protein</fullName>
    </submittedName>
</protein>
<dbReference type="InterPro" id="IPR017871">
    <property type="entry name" value="ABC_transporter-like_CS"/>
</dbReference>